<gene>
    <name evidence="2" type="ORF">GCM10009755_06680</name>
</gene>
<sequence length="501" mass="53579">METLDLLLIGGRAIDPETGLDGTRNIGIRAGTIVHIGTDTPEATRTLDITGRVITPGFIDLHSHSQSINGLRIQACDGVTTSLELEAGAAPIAPVYAAAEAEGRPINFGYSVDWRKIRMSVLDGIDIDGEDALGERAASLGAGIEDPKWLELAESDALVDAVVARVEEEIRAGGIGIGAPVGYSPRSDRKEMLKMGRLAADLDVPLFVHGRFAQYAEPGSSVEGALELIGVAAGTGANVHLCHINSSYGRDIHLVADAVATAQAQGVRVTTEAYPYYAFSTAIGAPFLAPEELPRMPLKVESFFHLPTGEYLTSIEQLAELREKDPSATVIVEFLDPQNPEEMALLYTAVTFPDAAIASDAMWLQIGDRRTGDDVEKQWPLAPEVFAHPRTAGTFSRAIGHIGRELGLWSLNEAIRRCTLLPAQILEDCVPAMELKGRLQIGCDADLTVFDPDTILDAATFTEIKPSVGIDHVLVGGEFVLENGALLPEAHPGKALRSEVV</sequence>
<protein>
    <submittedName>
        <fullName evidence="2">Amidohydrolase family protein</fullName>
    </submittedName>
</protein>
<name>A0ABP5ELI5_9MICO</name>
<dbReference type="PANTHER" id="PTHR43668">
    <property type="entry name" value="ALLANTOINASE"/>
    <property type="match status" value="1"/>
</dbReference>
<evidence type="ECO:0000313" key="3">
    <source>
        <dbReference type="Proteomes" id="UP001500755"/>
    </source>
</evidence>
<dbReference type="Proteomes" id="UP001500755">
    <property type="component" value="Unassembled WGS sequence"/>
</dbReference>
<evidence type="ECO:0000313" key="2">
    <source>
        <dbReference type="EMBL" id="GAA2001068.1"/>
    </source>
</evidence>
<evidence type="ECO:0000259" key="1">
    <source>
        <dbReference type="Pfam" id="PF07969"/>
    </source>
</evidence>
<proteinExistence type="predicted"/>
<feature type="domain" description="Amidohydrolase 3" evidence="1">
    <location>
        <begin position="386"/>
        <end position="480"/>
    </location>
</feature>
<dbReference type="RefSeq" id="WP_344306952.1">
    <property type="nucleotide sequence ID" value="NZ_BAAANO010000005.1"/>
</dbReference>
<dbReference type="NCBIfam" id="NF006560">
    <property type="entry name" value="PRK09061.1"/>
    <property type="match status" value="1"/>
</dbReference>
<dbReference type="PANTHER" id="PTHR43668:SF2">
    <property type="entry name" value="ALLANTOINASE"/>
    <property type="match status" value="1"/>
</dbReference>
<dbReference type="InterPro" id="IPR011059">
    <property type="entry name" value="Metal-dep_hydrolase_composite"/>
</dbReference>
<dbReference type="EMBL" id="BAAANO010000005">
    <property type="protein sequence ID" value="GAA2001068.1"/>
    <property type="molecule type" value="Genomic_DNA"/>
</dbReference>
<dbReference type="Gene3D" id="3.20.20.140">
    <property type="entry name" value="Metal-dependent hydrolases"/>
    <property type="match status" value="1"/>
</dbReference>
<dbReference type="Pfam" id="PF07969">
    <property type="entry name" value="Amidohydro_3"/>
    <property type="match status" value="1"/>
</dbReference>
<accession>A0ABP5ELI5</accession>
<keyword evidence="3" id="KW-1185">Reference proteome</keyword>
<dbReference type="SUPFAM" id="SSF51556">
    <property type="entry name" value="Metallo-dependent hydrolases"/>
    <property type="match status" value="1"/>
</dbReference>
<dbReference type="InterPro" id="IPR050138">
    <property type="entry name" value="DHOase/Allantoinase_Hydrolase"/>
</dbReference>
<dbReference type="SUPFAM" id="SSF51338">
    <property type="entry name" value="Composite domain of metallo-dependent hydrolases"/>
    <property type="match status" value="1"/>
</dbReference>
<reference evidence="3" key="1">
    <citation type="journal article" date="2019" name="Int. J. Syst. Evol. Microbiol.">
        <title>The Global Catalogue of Microorganisms (GCM) 10K type strain sequencing project: providing services to taxonomists for standard genome sequencing and annotation.</title>
        <authorList>
            <consortium name="The Broad Institute Genomics Platform"/>
            <consortium name="The Broad Institute Genome Sequencing Center for Infectious Disease"/>
            <person name="Wu L."/>
            <person name="Ma J."/>
        </authorList>
    </citation>
    <scope>NUCLEOTIDE SEQUENCE [LARGE SCALE GENOMIC DNA]</scope>
    <source>
        <strain evidence="3">JCM 14546</strain>
    </source>
</reference>
<dbReference type="Gene3D" id="2.30.40.10">
    <property type="entry name" value="Urease, subunit C, domain 1"/>
    <property type="match status" value="1"/>
</dbReference>
<organism evidence="2 3">
    <name type="scientific">Brevibacterium samyangense</name>
    <dbReference type="NCBI Taxonomy" id="366888"/>
    <lineage>
        <taxon>Bacteria</taxon>
        <taxon>Bacillati</taxon>
        <taxon>Actinomycetota</taxon>
        <taxon>Actinomycetes</taxon>
        <taxon>Micrococcales</taxon>
        <taxon>Brevibacteriaceae</taxon>
        <taxon>Brevibacterium</taxon>
    </lineage>
</organism>
<dbReference type="InterPro" id="IPR013108">
    <property type="entry name" value="Amidohydro_3"/>
</dbReference>
<comment type="caution">
    <text evidence="2">The sequence shown here is derived from an EMBL/GenBank/DDBJ whole genome shotgun (WGS) entry which is preliminary data.</text>
</comment>
<dbReference type="InterPro" id="IPR032466">
    <property type="entry name" value="Metal_Hydrolase"/>
</dbReference>